<dbReference type="Proteomes" id="UP000253345">
    <property type="component" value="Unassembled WGS sequence"/>
</dbReference>
<dbReference type="Gene3D" id="2.150.10.10">
    <property type="entry name" value="Serralysin-like metalloprotease, C-terminal"/>
    <property type="match status" value="2"/>
</dbReference>
<dbReference type="InterPro" id="IPR011049">
    <property type="entry name" value="Serralysin-like_metalloprot_C"/>
</dbReference>
<protein>
    <submittedName>
        <fullName evidence="5">Hemolysin type calcium-binding protein</fullName>
    </submittedName>
</protein>
<dbReference type="PANTHER" id="PTHR38340">
    <property type="entry name" value="S-LAYER PROTEIN"/>
    <property type="match status" value="1"/>
</dbReference>
<dbReference type="GO" id="GO:0005509">
    <property type="term" value="F:calcium ion binding"/>
    <property type="evidence" value="ECO:0007669"/>
    <property type="project" value="InterPro"/>
</dbReference>
<keyword evidence="4" id="KW-0732">Signal</keyword>
<evidence type="ECO:0000313" key="5">
    <source>
        <dbReference type="EMBL" id="RCW79427.1"/>
    </source>
</evidence>
<evidence type="ECO:0000256" key="3">
    <source>
        <dbReference type="SAM" id="MobiDB-lite"/>
    </source>
</evidence>
<feature type="signal peptide" evidence="4">
    <location>
        <begin position="1"/>
        <end position="16"/>
    </location>
</feature>
<keyword evidence="2" id="KW-0964">Secreted</keyword>
<evidence type="ECO:0000313" key="6">
    <source>
        <dbReference type="Proteomes" id="UP000253345"/>
    </source>
</evidence>
<name>A0A368YKJ8_9RHOB</name>
<organism evidence="5 6">
    <name type="scientific">Paracoccus lutimaris</name>
    <dbReference type="NCBI Taxonomy" id="1490030"/>
    <lineage>
        <taxon>Bacteria</taxon>
        <taxon>Pseudomonadati</taxon>
        <taxon>Pseudomonadota</taxon>
        <taxon>Alphaproteobacteria</taxon>
        <taxon>Rhodobacterales</taxon>
        <taxon>Paracoccaceae</taxon>
        <taxon>Paracoccus</taxon>
    </lineage>
</organism>
<dbReference type="EMBL" id="QPJL01000025">
    <property type="protein sequence ID" value="RCW79427.1"/>
    <property type="molecule type" value="Genomic_DNA"/>
</dbReference>
<comment type="caution">
    <text evidence="5">The sequence shown here is derived from an EMBL/GenBank/DDBJ whole genome shotgun (WGS) entry which is preliminary data.</text>
</comment>
<accession>A0A368YKJ8</accession>
<dbReference type="OrthoDB" id="7773951at2"/>
<evidence type="ECO:0000256" key="2">
    <source>
        <dbReference type="ARBA" id="ARBA00022525"/>
    </source>
</evidence>
<dbReference type="PRINTS" id="PR00313">
    <property type="entry name" value="CABNDNGRPT"/>
</dbReference>
<dbReference type="Pfam" id="PF00353">
    <property type="entry name" value="HemolysinCabind"/>
    <property type="match status" value="6"/>
</dbReference>
<comment type="subcellular location">
    <subcellularLocation>
        <location evidence="1">Secreted</location>
    </subcellularLocation>
</comment>
<dbReference type="PANTHER" id="PTHR38340:SF1">
    <property type="entry name" value="S-LAYER PROTEIN"/>
    <property type="match status" value="1"/>
</dbReference>
<dbReference type="InterPro" id="IPR050557">
    <property type="entry name" value="RTX_toxin/Mannuronan_C5-epim"/>
</dbReference>
<feature type="region of interest" description="Disordered" evidence="3">
    <location>
        <begin position="24"/>
        <end position="52"/>
    </location>
</feature>
<proteinExistence type="predicted"/>
<reference evidence="5 6" key="1">
    <citation type="submission" date="2018-07" db="EMBL/GenBank/DDBJ databases">
        <title>Genomic Encyclopedia of Type Strains, Phase III (KMG-III): the genomes of soil and plant-associated and newly described type strains.</title>
        <authorList>
            <person name="Whitman W."/>
        </authorList>
    </citation>
    <scope>NUCLEOTIDE SEQUENCE [LARGE SCALE GENOMIC DNA]</scope>
    <source>
        <strain evidence="5 6">CECT 8525</strain>
    </source>
</reference>
<dbReference type="SUPFAM" id="SSF51120">
    <property type="entry name" value="beta-Roll"/>
    <property type="match status" value="2"/>
</dbReference>
<feature type="region of interest" description="Disordered" evidence="3">
    <location>
        <begin position="71"/>
        <end position="102"/>
    </location>
</feature>
<sequence length="422" mass="42996">MSPMLLALIGSVSALALFSIFDDDDDSSSDDQPITATNEDGEVTGTDGNDTIISTRDSAVATFDLRPFETDEGAWQWPDSDSSWDPEDPVPEGGLLPGLTALNGGAGNDSITATGVSTDVDGGAGNDTITANSDGLGTVGPTTMFVRGGDGNDLITASGSNMLVTGGDGTDTLSLGGMTESSVVISGDDIVTGRGDGEDGLVFIVEDGGSFTGNASEDLIILRESSSADGGAGDDWLRTDYGYSGSSTLTGGAGNDLLVGNHARAHGPDSESTLYTWNIGNSNDVLNGGTGDDQIYFDLADTVTGGAGADLLTGFADVGQTSVVTDFTAGEDVLRVNIEPTTEAGTISDFANVTVVEQDGNTLIQISGSDVVRIEGATGLSVGYEVGHPSPGEPPTYTDRDGNPVDAASLDVVINNFETVWR</sequence>
<evidence type="ECO:0000256" key="4">
    <source>
        <dbReference type="SAM" id="SignalP"/>
    </source>
</evidence>
<dbReference type="GO" id="GO:0005576">
    <property type="term" value="C:extracellular region"/>
    <property type="evidence" value="ECO:0007669"/>
    <property type="project" value="UniProtKB-SubCell"/>
</dbReference>
<gene>
    <name evidence="5" type="ORF">DFP89_12511</name>
</gene>
<dbReference type="InterPro" id="IPR001343">
    <property type="entry name" value="Hemolysn_Ca-bd"/>
</dbReference>
<dbReference type="AlphaFoldDB" id="A0A368YKJ8"/>
<feature type="chain" id="PRO_5016935240" evidence="4">
    <location>
        <begin position="17"/>
        <end position="422"/>
    </location>
</feature>
<dbReference type="RefSeq" id="WP_147273336.1">
    <property type="nucleotide sequence ID" value="NZ_QPJL01000025.1"/>
</dbReference>
<keyword evidence="6" id="KW-1185">Reference proteome</keyword>
<evidence type="ECO:0000256" key="1">
    <source>
        <dbReference type="ARBA" id="ARBA00004613"/>
    </source>
</evidence>